<feature type="domain" description="Pyrroline-5-carboxylate reductase dimerisation" evidence="6">
    <location>
        <begin position="175"/>
        <end position="279"/>
    </location>
</feature>
<dbReference type="InterPro" id="IPR036291">
    <property type="entry name" value="NAD(P)-bd_dom_sf"/>
</dbReference>
<dbReference type="InterPro" id="IPR029036">
    <property type="entry name" value="P5CR_dimer"/>
</dbReference>
<organism evidence="7 8">
    <name type="scientific">Nicrophorus vespilloides</name>
    <name type="common">Boreal carrion beetle</name>
    <dbReference type="NCBI Taxonomy" id="110193"/>
    <lineage>
        <taxon>Eukaryota</taxon>
        <taxon>Metazoa</taxon>
        <taxon>Ecdysozoa</taxon>
        <taxon>Arthropoda</taxon>
        <taxon>Hexapoda</taxon>
        <taxon>Insecta</taxon>
        <taxon>Pterygota</taxon>
        <taxon>Neoptera</taxon>
        <taxon>Endopterygota</taxon>
        <taxon>Coleoptera</taxon>
        <taxon>Polyphaga</taxon>
        <taxon>Staphyliniformia</taxon>
        <taxon>Silphidae</taxon>
        <taxon>Nicrophorinae</taxon>
        <taxon>Nicrophorus</taxon>
    </lineage>
</organism>
<reference evidence="8" key="1">
    <citation type="submission" date="2025-08" db="UniProtKB">
        <authorList>
            <consortium name="RefSeq"/>
        </authorList>
    </citation>
    <scope>IDENTIFICATION</scope>
    <source>
        <tissue evidence="8">Whole Larva</tissue>
    </source>
</reference>
<name>A0ABM1M360_NICVS</name>
<sequence length="285" mass="30216">MTSEGTKRFEELKIGFIGGGNMAKAIAGGIVKKGLLSYSQIYVSGPRMHSLESWQSQGANVYTDNGTVCEICDVIFLSVKPHILPEAMANICMNSRHKIRSKLFVSIIAGIKLEALENLFRSFDSCRIIRTMPNTPMMVGEGCTVYCPGEGATENDVKIVRTILEALGICYMVPEGMIDAIGALAGSGPAFAYLMIEAMSDGGVKMGIPRAMATQFAAQTMLGAAKMVLESGKHTGALKDEVCSPGGTTITGVHALEKGGVRAAIMDAIECAATKSAELGRRHVS</sequence>
<dbReference type="InterPro" id="IPR000304">
    <property type="entry name" value="Pyrroline-COOH_reductase"/>
</dbReference>
<evidence type="ECO:0000313" key="8">
    <source>
        <dbReference type="RefSeq" id="XP_017769010.1"/>
    </source>
</evidence>
<dbReference type="SUPFAM" id="SSF51735">
    <property type="entry name" value="NAD(P)-binding Rossmann-fold domains"/>
    <property type="match status" value="1"/>
</dbReference>
<evidence type="ECO:0000256" key="3">
    <source>
        <dbReference type="ARBA" id="ARBA00012855"/>
    </source>
</evidence>
<protein>
    <recommendedName>
        <fullName evidence="3">pyrroline-5-carboxylate reductase</fullName>
        <ecNumber evidence="3">1.5.1.2</ecNumber>
    </recommendedName>
</protein>
<dbReference type="PANTHER" id="PTHR11645:SF69">
    <property type="entry name" value="PYRROLINE-5-CARBOXYLATE REDUCTASE"/>
    <property type="match status" value="1"/>
</dbReference>
<dbReference type="Gene3D" id="1.10.3730.10">
    <property type="entry name" value="ProC C-terminal domain-like"/>
    <property type="match status" value="1"/>
</dbReference>
<accession>A0ABM1M360</accession>
<keyword evidence="4" id="KW-0641">Proline biosynthesis</keyword>
<dbReference type="PANTHER" id="PTHR11645">
    <property type="entry name" value="PYRROLINE-5-CARBOXYLATE REDUCTASE"/>
    <property type="match status" value="1"/>
</dbReference>
<dbReference type="HAMAP" id="MF_01925">
    <property type="entry name" value="P5C_reductase"/>
    <property type="match status" value="1"/>
</dbReference>
<evidence type="ECO:0000256" key="2">
    <source>
        <dbReference type="ARBA" id="ARBA00005525"/>
    </source>
</evidence>
<proteinExistence type="inferred from homology"/>
<dbReference type="Gene3D" id="3.40.50.720">
    <property type="entry name" value="NAD(P)-binding Rossmann-like Domain"/>
    <property type="match status" value="1"/>
</dbReference>
<comment type="similarity">
    <text evidence="2">Belongs to the pyrroline-5-carboxylate reductase family.</text>
</comment>
<dbReference type="Pfam" id="PF03807">
    <property type="entry name" value="F420_oxidored"/>
    <property type="match status" value="1"/>
</dbReference>
<dbReference type="Proteomes" id="UP000695000">
    <property type="component" value="Unplaced"/>
</dbReference>
<evidence type="ECO:0000256" key="1">
    <source>
        <dbReference type="ARBA" id="ARBA00005205"/>
    </source>
</evidence>
<dbReference type="EC" id="1.5.1.2" evidence="3"/>
<evidence type="ECO:0000259" key="6">
    <source>
        <dbReference type="Pfam" id="PF14748"/>
    </source>
</evidence>
<dbReference type="GeneID" id="108557116"/>
<dbReference type="RefSeq" id="XP_017769010.1">
    <property type="nucleotide sequence ID" value="XM_017913521.1"/>
</dbReference>
<dbReference type="InterPro" id="IPR008927">
    <property type="entry name" value="6-PGluconate_DH-like_C_sf"/>
</dbReference>
<evidence type="ECO:0000256" key="4">
    <source>
        <dbReference type="ARBA" id="ARBA00022650"/>
    </source>
</evidence>
<comment type="pathway">
    <text evidence="1">Amino-acid biosynthesis; L-proline biosynthesis; L-proline from L-glutamate 5-semialdehyde: step 1/1.</text>
</comment>
<evidence type="ECO:0000313" key="7">
    <source>
        <dbReference type="Proteomes" id="UP000695000"/>
    </source>
</evidence>
<gene>
    <name evidence="8" type="primary">LOC108557116</name>
</gene>
<evidence type="ECO:0000259" key="5">
    <source>
        <dbReference type="Pfam" id="PF03807"/>
    </source>
</evidence>
<dbReference type="InterPro" id="IPR028939">
    <property type="entry name" value="P5C_Rdtase_cat_N"/>
</dbReference>
<feature type="domain" description="Pyrroline-5-carboxylate reductase catalytic N-terminal" evidence="5">
    <location>
        <begin position="13"/>
        <end position="110"/>
    </location>
</feature>
<dbReference type="PIRSF" id="PIRSF000193">
    <property type="entry name" value="Pyrrol-5-carb_rd"/>
    <property type="match status" value="1"/>
</dbReference>
<keyword evidence="7" id="KW-1185">Reference proteome</keyword>
<dbReference type="SUPFAM" id="SSF48179">
    <property type="entry name" value="6-phosphogluconate dehydrogenase C-terminal domain-like"/>
    <property type="match status" value="1"/>
</dbReference>
<dbReference type="NCBIfam" id="TIGR00112">
    <property type="entry name" value="proC"/>
    <property type="match status" value="1"/>
</dbReference>
<dbReference type="Pfam" id="PF14748">
    <property type="entry name" value="P5CR_dimer"/>
    <property type="match status" value="1"/>
</dbReference>
<keyword evidence="4" id="KW-0028">Amino-acid biosynthesis</keyword>